<organism evidence="9 10">
    <name type="scientific">Heterocephalus glaber</name>
    <name type="common">Naked mole rat</name>
    <dbReference type="NCBI Taxonomy" id="10181"/>
    <lineage>
        <taxon>Eukaryota</taxon>
        <taxon>Metazoa</taxon>
        <taxon>Chordata</taxon>
        <taxon>Craniata</taxon>
        <taxon>Vertebrata</taxon>
        <taxon>Euteleostomi</taxon>
        <taxon>Mammalia</taxon>
        <taxon>Eutheria</taxon>
        <taxon>Euarchontoglires</taxon>
        <taxon>Glires</taxon>
        <taxon>Rodentia</taxon>
        <taxon>Hystricomorpha</taxon>
        <taxon>Bathyergidae</taxon>
        <taxon>Heterocephalus</taxon>
    </lineage>
</organism>
<evidence type="ECO:0000256" key="3">
    <source>
        <dbReference type="ARBA" id="ARBA00022737"/>
    </source>
</evidence>
<dbReference type="SUPFAM" id="SSF57667">
    <property type="entry name" value="beta-beta-alpha zinc fingers"/>
    <property type="match status" value="2"/>
</dbReference>
<dbReference type="PROSITE" id="PS50805">
    <property type="entry name" value="KRAB"/>
    <property type="match status" value="1"/>
</dbReference>
<dbReference type="RefSeq" id="XP_021104230.1">
    <property type="nucleotide sequence ID" value="XM_021248571.1"/>
</dbReference>
<protein>
    <submittedName>
        <fullName evidence="10">Zinc finger protein 791-like</fullName>
    </submittedName>
</protein>
<dbReference type="InterPro" id="IPR013087">
    <property type="entry name" value="Znf_C2H2_type"/>
</dbReference>
<keyword evidence="9" id="KW-1185">Reference proteome</keyword>
<dbReference type="SMART" id="SM00349">
    <property type="entry name" value="KRAB"/>
    <property type="match status" value="1"/>
</dbReference>
<evidence type="ECO:0000256" key="6">
    <source>
        <dbReference type="PROSITE-ProRule" id="PRU00042"/>
    </source>
</evidence>
<dbReference type="Gene3D" id="6.10.140.140">
    <property type="match status" value="1"/>
</dbReference>
<evidence type="ECO:0000256" key="2">
    <source>
        <dbReference type="ARBA" id="ARBA00022723"/>
    </source>
</evidence>
<dbReference type="SUPFAM" id="SSF109640">
    <property type="entry name" value="KRAB domain (Kruppel-associated box)"/>
    <property type="match status" value="1"/>
</dbReference>
<dbReference type="PANTHER" id="PTHR23234:SF10">
    <property type="entry name" value="RIKEN CDNA 6720489N17 GENE-RELATED"/>
    <property type="match status" value="1"/>
</dbReference>
<keyword evidence="4 6" id="KW-0863">Zinc-finger</keyword>
<dbReference type="AlphaFoldDB" id="A0AAX6S958"/>
<dbReference type="GeneID" id="101704920"/>
<evidence type="ECO:0000256" key="4">
    <source>
        <dbReference type="ARBA" id="ARBA00022771"/>
    </source>
</evidence>
<dbReference type="FunFam" id="3.30.160.60:FF:000184">
    <property type="entry name" value="Zinc finger protein 333"/>
    <property type="match status" value="1"/>
</dbReference>
<name>A0AAX6S958_HETGA</name>
<proteinExistence type="predicted"/>
<comment type="subcellular location">
    <subcellularLocation>
        <location evidence="1">Nucleus</location>
    </subcellularLocation>
</comment>
<dbReference type="InterPro" id="IPR036236">
    <property type="entry name" value="Znf_C2H2_sf"/>
</dbReference>
<reference evidence="10" key="1">
    <citation type="submission" date="2025-08" db="UniProtKB">
        <authorList>
            <consortium name="RefSeq"/>
        </authorList>
    </citation>
    <scope>IDENTIFICATION</scope>
</reference>
<dbReference type="InterPro" id="IPR050758">
    <property type="entry name" value="Znf_C2H2-type"/>
</dbReference>
<dbReference type="InterPro" id="IPR036051">
    <property type="entry name" value="KRAB_dom_sf"/>
</dbReference>
<dbReference type="Gene3D" id="3.30.160.60">
    <property type="entry name" value="Classic Zinc Finger"/>
    <property type="match status" value="2"/>
</dbReference>
<gene>
    <name evidence="10" type="primary">LOC101704920</name>
</gene>
<evidence type="ECO:0000313" key="9">
    <source>
        <dbReference type="Proteomes" id="UP000694906"/>
    </source>
</evidence>
<dbReference type="GO" id="GO:0005634">
    <property type="term" value="C:nucleus"/>
    <property type="evidence" value="ECO:0007669"/>
    <property type="project" value="UniProtKB-SubCell"/>
</dbReference>
<dbReference type="FunFam" id="3.30.160.60:FF:000446">
    <property type="entry name" value="Zinc finger protein"/>
    <property type="match status" value="1"/>
</dbReference>
<accession>A0AAX6S958</accession>
<keyword evidence="3" id="KW-0677">Repeat</keyword>
<dbReference type="PANTHER" id="PTHR23234">
    <property type="entry name" value="ZNF44 PROTEIN"/>
    <property type="match status" value="1"/>
</dbReference>
<dbReference type="PROSITE" id="PS00028">
    <property type="entry name" value="ZINC_FINGER_C2H2_1"/>
    <property type="match status" value="1"/>
</dbReference>
<evidence type="ECO:0000259" key="7">
    <source>
        <dbReference type="PROSITE" id="PS50157"/>
    </source>
</evidence>
<dbReference type="InterPro" id="IPR001909">
    <property type="entry name" value="KRAB"/>
</dbReference>
<dbReference type="GO" id="GO:0006355">
    <property type="term" value="P:regulation of DNA-templated transcription"/>
    <property type="evidence" value="ECO:0007669"/>
    <property type="project" value="InterPro"/>
</dbReference>
<sequence length="415" mass="47254">MWWSIIWPRKRTNVDVLYNTVNSENITLSDRSQMAKMWHCTWCDSVQRMCPENANPQKRRWSGEKLLTGKAIEQEPISDEGAGCVNCPIRWAKVGGFFRFRGTKLPVLNTMLAFPPSVASASCSLPRKDPGSPKSHAMDAINFEDVAVNFTMEEWALLNPSQKKLYRDVMGETFRNIAAIGRTWSNQEVEEYRNYWKNLSNEEAEKCYQCKAWNQYEKTLIWTPVANVHRKEAGSTPADSLACREPLIGHLSQSMPVIAPAALKPCKYLGPKDNLHKCDQHRRNFSDFQSFQRHTRTKGGEKSCECDQCGKISCDLNERTHLREKAFVCKKNLKASSTDSDIQIHEKNDSGGKSFVCKQCGKAFSTSGNCQTHEKVHTGEKPYVCKQCGKAFSTYAYEESIQSYRKTGTALKRKR</sequence>
<evidence type="ECO:0000313" key="10">
    <source>
        <dbReference type="RefSeq" id="XP_021104230.1"/>
    </source>
</evidence>
<feature type="domain" description="C2H2-type" evidence="7">
    <location>
        <begin position="355"/>
        <end position="382"/>
    </location>
</feature>
<dbReference type="Pfam" id="PF01352">
    <property type="entry name" value="KRAB"/>
    <property type="match status" value="1"/>
</dbReference>
<feature type="domain" description="KRAB" evidence="8">
    <location>
        <begin position="141"/>
        <end position="212"/>
    </location>
</feature>
<evidence type="ECO:0000256" key="1">
    <source>
        <dbReference type="ARBA" id="ARBA00004123"/>
    </source>
</evidence>
<evidence type="ECO:0000259" key="8">
    <source>
        <dbReference type="PROSITE" id="PS50805"/>
    </source>
</evidence>
<keyword evidence="2" id="KW-0479">Metal-binding</keyword>
<dbReference type="SMART" id="SM00355">
    <property type="entry name" value="ZnF_C2H2"/>
    <property type="match status" value="1"/>
</dbReference>
<keyword evidence="5" id="KW-0862">Zinc</keyword>
<dbReference type="Proteomes" id="UP000694906">
    <property type="component" value="Unplaced"/>
</dbReference>
<dbReference type="PROSITE" id="PS50157">
    <property type="entry name" value="ZINC_FINGER_C2H2_2"/>
    <property type="match status" value="1"/>
</dbReference>
<evidence type="ECO:0000256" key="5">
    <source>
        <dbReference type="ARBA" id="ARBA00022833"/>
    </source>
</evidence>
<dbReference type="CDD" id="cd07765">
    <property type="entry name" value="KRAB_A-box"/>
    <property type="match status" value="1"/>
</dbReference>
<dbReference type="GO" id="GO:0008270">
    <property type="term" value="F:zinc ion binding"/>
    <property type="evidence" value="ECO:0007669"/>
    <property type="project" value="UniProtKB-KW"/>
</dbReference>